<dbReference type="PIRSF" id="PIRSF000460">
    <property type="entry name" value="Pprylas_GlgP"/>
    <property type="match status" value="1"/>
</dbReference>
<dbReference type="EC" id="2.4.1.1" evidence="13"/>
<dbReference type="GO" id="GO:0030170">
    <property type="term" value="F:pyridoxal phosphate binding"/>
    <property type="evidence" value="ECO:0007669"/>
    <property type="project" value="InterPro"/>
</dbReference>
<keyword evidence="15" id="KW-1185">Reference proteome</keyword>
<evidence type="ECO:0000256" key="2">
    <source>
        <dbReference type="ARBA" id="ARBA00001933"/>
    </source>
</evidence>
<sequence>MKDDILRHLRYGLGKDAAHSSVYDWRMALSRALRDRMVDHWIPSTQAAYTDNSKRVYYLSMEFLIGRLVEDMASNLGLVEEARAALAELDQDYDVIVKDEPDAALGNGGLGRLAACFMDSLATLAIPAMGYGIRYEHGLFEQDFVEGQQVERPETWLQQDHIWEFERPEVQYMIRFGGHVEHHDGRAHWHPGETVIATAFDTPVIGWKGRWGNTLRLWAALPVKVFDLASFNRGDYLAASRSESLARTICRVLYPDDTTETGKELRLKQEYFFTAASIQDLIRRFLTNNADIRDLADHAAIQLNDTHPAIAGPELIRLLVDDHGMAMAEAVTLARRCLGYTNHTLLPEALERWPEWLFGRVLPRHLEIVREIEAEHQRRFPDSPKILDSGNVCMGELAFIMAHKVNGVSALHTELVKKTVFADLHRIHPTRIVNETNGITQRRWLHTCNPALSRLITDTIGDGWITDLDQLSRLRAKSGDPAFKEAFMGAKRVNKERLSNWVNAHMGIALDPDAMFDVQIKRIHEYKRQLMNVLETIALWMDMRAHPNLDWTPRVKIFGGKAAPGYHTAKEIIRLINDVAEVINADPATKDLLKVVYPPNYNVTMAEVLIPAADLSEQISTAGKEASGTGNMKFALNGALTIGTLDGANVEIREHVGYENFFLFGLTAEQVVERRKTPGYARAAIGASPRLQEVLRLIFEGRFCPQDPGRYHGLIGMLYDHDYFLVTCDFDTYFDTQRRADEAFKHPRNWAAMALTNTASMGFFSSDRTIRGYAEDIWQVSSHPGVAEAAE</sequence>
<dbReference type="GO" id="GO:0005737">
    <property type="term" value="C:cytoplasm"/>
    <property type="evidence" value="ECO:0007669"/>
    <property type="project" value="UniProtKB-SubCell"/>
</dbReference>
<evidence type="ECO:0000256" key="11">
    <source>
        <dbReference type="ARBA" id="ARBA00025174"/>
    </source>
</evidence>
<keyword evidence="9 12" id="KW-0663">Pyridoxal phosphate</keyword>
<evidence type="ECO:0000256" key="8">
    <source>
        <dbReference type="ARBA" id="ARBA00022679"/>
    </source>
</evidence>
<comment type="subcellular location">
    <subcellularLocation>
        <location evidence="3">Cytoplasm</location>
    </subcellularLocation>
</comment>
<comment type="cofactor">
    <cofactor evidence="2 13">
        <name>pyridoxal 5'-phosphate</name>
        <dbReference type="ChEBI" id="CHEBI:597326"/>
    </cofactor>
</comment>
<evidence type="ECO:0000256" key="13">
    <source>
        <dbReference type="RuleBase" id="RU000587"/>
    </source>
</evidence>
<dbReference type="CDD" id="cd04300">
    <property type="entry name" value="GT35_Glycogen_Phosphorylase"/>
    <property type="match status" value="1"/>
</dbReference>
<feature type="modified residue" description="N6-(pyridoxal phosphate)lysine" evidence="12">
    <location>
        <position position="633"/>
    </location>
</feature>
<dbReference type="InterPro" id="IPR035090">
    <property type="entry name" value="Pyridoxal_P_attach_site"/>
</dbReference>
<dbReference type="Pfam" id="PF00343">
    <property type="entry name" value="Phosphorylase"/>
    <property type="match status" value="1"/>
</dbReference>
<comment type="catalytic activity">
    <reaction evidence="1 13">
        <text>[(1-&gt;4)-alpha-D-glucosyl](n) + phosphate = [(1-&gt;4)-alpha-D-glucosyl](n-1) + alpha-D-glucose 1-phosphate</text>
        <dbReference type="Rhea" id="RHEA:41732"/>
        <dbReference type="Rhea" id="RHEA-COMP:9584"/>
        <dbReference type="Rhea" id="RHEA-COMP:9586"/>
        <dbReference type="ChEBI" id="CHEBI:15444"/>
        <dbReference type="ChEBI" id="CHEBI:43474"/>
        <dbReference type="ChEBI" id="CHEBI:58601"/>
        <dbReference type="EC" id="2.4.1.1"/>
    </reaction>
</comment>
<dbReference type="GO" id="GO:0005980">
    <property type="term" value="P:glycogen catabolic process"/>
    <property type="evidence" value="ECO:0007669"/>
    <property type="project" value="TreeGrafter"/>
</dbReference>
<protein>
    <recommendedName>
        <fullName evidence="13">Alpha-1,4 glucan phosphorylase</fullName>
        <ecNumber evidence="13">2.4.1.1</ecNumber>
    </recommendedName>
</protein>
<evidence type="ECO:0000313" key="14">
    <source>
        <dbReference type="EMBL" id="MBP0482471.1"/>
    </source>
</evidence>
<proteinExistence type="inferred from homology"/>
<keyword evidence="8 13" id="KW-0808">Transferase</keyword>
<organism evidence="14 15">
    <name type="scientific">Sagittula salina</name>
    <dbReference type="NCBI Taxonomy" id="2820268"/>
    <lineage>
        <taxon>Bacteria</taxon>
        <taxon>Pseudomonadati</taxon>
        <taxon>Pseudomonadota</taxon>
        <taxon>Alphaproteobacteria</taxon>
        <taxon>Rhodobacterales</taxon>
        <taxon>Roseobacteraceae</taxon>
        <taxon>Sagittula</taxon>
    </lineage>
</organism>
<evidence type="ECO:0000256" key="9">
    <source>
        <dbReference type="ARBA" id="ARBA00022898"/>
    </source>
</evidence>
<dbReference type="NCBIfam" id="TIGR02093">
    <property type="entry name" value="P_ylase"/>
    <property type="match status" value="1"/>
</dbReference>
<evidence type="ECO:0000313" key="15">
    <source>
        <dbReference type="Proteomes" id="UP000675940"/>
    </source>
</evidence>
<evidence type="ECO:0000256" key="12">
    <source>
        <dbReference type="PIRSR" id="PIRSR000460-1"/>
    </source>
</evidence>
<dbReference type="AlphaFoldDB" id="A0A940MJ61"/>
<evidence type="ECO:0000256" key="5">
    <source>
        <dbReference type="ARBA" id="ARBA00022490"/>
    </source>
</evidence>
<comment type="caution">
    <text evidence="14">The sequence shown here is derived from an EMBL/GenBank/DDBJ whole genome shotgun (WGS) entry which is preliminary data.</text>
</comment>
<dbReference type="RefSeq" id="WP_209360318.1">
    <property type="nucleotide sequence ID" value="NZ_JAGISH010000003.1"/>
</dbReference>
<dbReference type="PANTHER" id="PTHR11468:SF3">
    <property type="entry name" value="GLYCOGEN PHOSPHORYLASE, LIVER FORM"/>
    <property type="match status" value="1"/>
</dbReference>
<accession>A0A940MJ61</accession>
<dbReference type="GO" id="GO:0008184">
    <property type="term" value="F:glycogen phosphorylase activity"/>
    <property type="evidence" value="ECO:0007669"/>
    <property type="project" value="InterPro"/>
</dbReference>
<keyword evidence="7 13" id="KW-0328">Glycosyltransferase</keyword>
<dbReference type="FunFam" id="3.40.50.2000:FF:000153">
    <property type="entry name" value="Alpha-1,4 glucan phosphorylase"/>
    <property type="match status" value="1"/>
</dbReference>
<comment type="function">
    <text evidence="11">Phosphorylase is an important allosteric enzyme in carbohydrate metabolism. Enzymes from different sources differ in their regulatory mechanisms and in their natural substrates. However, all known phosphorylases share catalytic and structural properties.</text>
</comment>
<evidence type="ECO:0000256" key="6">
    <source>
        <dbReference type="ARBA" id="ARBA00022533"/>
    </source>
</evidence>
<dbReference type="SUPFAM" id="SSF53756">
    <property type="entry name" value="UDP-Glycosyltransferase/glycogen phosphorylase"/>
    <property type="match status" value="1"/>
</dbReference>
<evidence type="ECO:0000256" key="4">
    <source>
        <dbReference type="ARBA" id="ARBA00006047"/>
    </source>
</evidence>
<evidence type="ECO:0000256" key="3">
    <source>
        <dbReference type="ARBA" id="ARBA00004496"/>
    </source>
</evidence>
<dbReference type="FunFam" id="3.40.50.2000:FF:000003">
    <property type="entry name" value="Alpha-1,4 glucan phosphorylase"/>
    <property type="match status" value="1"/>
</dbReference>
<evidence type="ECO:0000256" key="1">
    <source>
        <dbReference type="ARBA" id="ARBA00001275"/>
    </source>
</evidence>
<keyword evidence="10 13" id="KW-0119">Carbohydrate metabolism</keyword>
<dbReference type="InterPro" id="IPR000811">
    <property type="entry name" value="Glyco_trans_35"/>
</dbReference>
<dbReference type="EMBL" id="JAGISH010000003">
    <property type="protein sequence ID" value="MBP0482471.1"/>
    <property type="molecule type" value="Genomic_DNA"/>
</dbReference>
<dbReference type="PROSITE" id="PS00102">
    <property type="entry name" value="PHOSPHORYLASE"/>
    <property type="match status" value="1"/>
</dbReference>
<dbReference type="InterPro" id="IPR011833">
    <property type="entry name" value="Glycg_phsphrylas"/>
</dbReference>
<reference evidence="14" key="1">
    <citation type="submission" date="2021-03" db="EMBL/GenBank/DDBJ databases">
        <title>Sagittula salina sp. nov. strain M10.9X isolated from the marine waste.</title>
        <authorList>
            <person name="Satari L."/>
            <person name="Molina-Menor E."/>
            <person name="Vidal-Verdu A."/>
            <person name="Pascual J."/>
            <person name="Pereto J."/>
            <person name="Porcar M."/>
        </authorList>
    </citation>
    <scope>NUCLEOTIDE SEQUENCE</scope>
    <source>
        <strain evidence="14">M10.9X</strain>
    </source>
</reference>
<evidence type="ECO:0000256" key="7">
    <source>
        <dbReference type="ARBA" id="ARBA00022676"/>
    </source>
</evidence>
<dbReference type="Proteomes" id="UP000675940">
    <property type="component" value="Unassembled WGS sequence"/>
</dbReference>
<name>A0A940MJ61_9RHOB</name>
<keyword evidence="5" id="KW-0963">Cytoplasm</keyword>
<comment type="similarity">
    <text evidence="4 13">Belongs to the glycogen phosphorylase family.</text>
</comment>
<dbReference type="PANTHER" id="PTHR11468">
    <property type="entry name" value="GLYCOGEN PHOSPHORYLASE"/>
    <property type="match status" value="1"/>
</dbReference>
<evidence type="ECO:0000256" key="10">
    <source>
        <dbReference type="ARBA" id="ARBA00023277"/>
    </source>
</evidence>
<gene>
    <name evidence="14" type="ORF">J5474_08195</name>
</gene>
<dbReference type="Gene3D" id="3.40.50.2000">
    <property type="entry name" value="Glycogen Phosphorylase B"/>
    <property type="match status" value="2"/>
</dbReference>
<comment type="function">
    <text evidence="13">Allosteric enzyme that catalyzes the rate-limiting step in glycogen catabolism, the phosphorolytic cleavage of glycogen to produce glucose-1-phosphate, and plays a central role in maintaining cellular and organismal glucose homeostasis.</text>
</comment>
<keyword evidence="6" id="KW-0021">Allosteric enzyme</keyword>